<evidence type="ECO:0000313" key="2">
    <source>
        <dbReference type="EMBL" id="MBR7619638.1"/>
    </source>
</evidence>
<comment type="caution">
    <text evidence="2">The sequence shown here is derived from an EMBL/GenBank/DDBJ whole genome shotgun (WGS) entry which is preliminary data.</text>
</comment>
<reference evidence="2" key="1">
    <citation type="submission" date="2021-04" db="EMBL/GenBank/DDBJ databases">
        <title>Draft genome assembly of strain Phenylobacterium sp. 20VBR1 using MiniION and Illumina platforms.</title>
        <authorList>
            <person name="Thomas F.A."/>
            <person name="Krishnan K.P."/>
            <person name="Sinha R.K."/>
        </authorList>
    </citation>
    <scope>NUCLEOTIDE SEQUENCE</scope>
    <source>
        <strain evidence="2">20VBR1</strain>
    </source>
</reference>
<protein>
    <submittedName>
        <fullName evidence="2">Uncharacterized protein</fullName>
    </submittedName>
</protein>
<dbReference type="Proteomes" id="UP000622580">
    <property type="component" value="Unassembled WGS sequence"/>
</dbReference>
<keyword evidence="1" id="KW-1133">Transmembrane helix</keyword>
<sequence>MAEIDFERRLERLFSDAPAFSDESAFAARVEQRLDRGWNMRRWFIGAAGLAGGVIGASQLIMSNFVQRVEDASEGSSRILQAGIAQARPGMDLFAMVQSDWTVVWIASGLAVLAMGFVLTRVIEEI</sequence>
<dbReference type="EMBL" id="JAGSGD010000001">
    <property type="protein sequence ID" value="MBR7619638.1"/>
    <property type="molecule type" value="Genomic_DNA"/>
</dbReference>
<keyword evidence="1" id="KW-0472">Membrane</keyword>
<evidence type="ECO:0000313" key="3">
    <source>
        <dbReference type="Proteomes" id="UP000622580"/>
    </source>
</evidence>
<gene>
    <name evidence="2" type="ORF">JKL49_09585</name>
</gene>
<feature type="transmembrane region" description="Helical" evidence="1">
    <location>
        <begin position="43"/>
        <end position="62"/>
    </location>
</feature>
<evidence type="ECO:0000256" key="1">
    <source>
        <dbReference type="SAM" id="Phobius"/>
    </source>
</evidence>
<name>A0A941HWA8_9CAUL</name>
<dbReference type="AlphaFoldDB" id="A0A941HWA8"/>
<feature type="transmembrane region" description="Helical" evidence="1">
    <location>
        <begin position="103"/>
        <end position="123"/>
    </location>
</feature>
<dbReference type="RefSeq" id="WP_215339981.1">
    <property type="nucleotide sequence ID" value="NZ_JAGSGD010000001.1"/>
</dbReference>
<keyword evidence="1" id="KW-0812">Transmembrane</keyword>
<organism evidence="2 3">
    <name type="scientific">Phenylobacterium glaciei</name>
    <dbReference type="NCBI Taxonomy" id="2803784"/>
    <lineage>
        <taxon>Bacteria</taxon>
        <taxon>Pseudomonadati</taxon>
        <taxon>Pseudomonadota</taxon>
        <taxon>Alphaproteobacteria</taxon>
        <taxon>Caulobacterales</taxon>
        <taxon>Caulobacteraceae</taxon>
        <taxon>Phenylobacterium</taxon>
    </lineage>
</organism>
<accession>A0A941HWA8</accession>
<keyword evidence="3" id="KW-1185">Reference proteome</keyword>
<proteinExistence type="predicted"/>